<dbReference type="eggNOG" id="ENOG50328JT">
    <property type="taxonomic scope" value="Bacteria"/>
</dbReference>
<reference evidence="1 4" key="1">
    <citation type="journal article" date="2012" name="J. Bacteriol.">
        <title>Draft Genome Sequence of Turicella otitidis ATCC 51513, Isolated from Middle Ear Fluid from a Child with Otitis Media.</title>
        <authorList>
            <person name="Brinkrolf K."/>
            <person name="Schneider J."/>
            <person name="Knecht M."/>
            <person name="Ruckert C."/>
            <person name="Tauch A."/>
        </authorList>
    </citation>
    <scope>NUCLEOTIDE SEQUENCE [LARGE SCALE GENOMIC DNA]</scope>
    <source>
        <strain evidence="1 4">ATCC 51513</strain>
    </source>
</reference>
<comment type="caution">
    <text evidence="1">The sequence shown here is derived from an EMBL/GenBank/DDBJ whole genome shotgun (WGS) entry which is preliminary data.</text>
</comment>
<accession>I7JVI6</accession>
<dbReference type="STRING" id="29321.AAV33_08265"/>
<evidence type="ECO:0000313" key="1">
    <source>
        <dbReference type="EMBL" id="CCI82901.1"/>
    </source>
</evidence>
<evidence type="ECO:0000313" key="4">
    <source>
        <dbReference type="Proteomes" id="UP000011016"/>
    </source>
</evidence>
<dbReference type="AlphaFoldDB" id="I7JVI6"/>
<keyword evidence="3" id="KW-1185">Reference proteome</keyword>
<dbReference type="EMBL" id="CAJZ01000023">
    <property type="protein sequence ID" value="CCI82901.1"/>
    <property type="molecule type" value="Genomic_DNA"/>
</dbReference>
<sequence length="425" mass="45694">MPRTTPMAEELARAEAEGAIALAAHRLPLRRELGEVTELTVNGVNPPAVLTEPEPDAPVSLRVSRKRAEPLDLAGRRVAEIANKGWFWATEDARDPRWAGSGFLSGPQRITDGHVAAATSMAGGKPVWLVPRQDGTAMAVAVDVPKEILAATPRATNRMLIAEGLSSLGLPAQRLARRAVESWASELGIPLTEPEPGWLRLGDGRGTRVEFSPEGFALRAIDDSAESHSPDGMLADAAYLAAEHQLLLDGTLPRAHAELDLKNNTVEIASRDAGRAVAARAIVAATYTGSRWTWGWADENLPDRAREASERARRFGRRHGIVPLLTPALPRRLAEELRLGEAIRPVLRSWTRLDVEVAEGVTAVVLADAPELHLPAPSRPAASAALRRAQRWLPERVDRGRAAAAYAAARGLAASQLKGLDGAEF</sequence>
<evidence type="ECO:0000313" key="2">
    <source>
        <dbReference type="EMBL" id="EJZ82669.1"/>
    </source>
</evidence>
<dbReference type="Pfam" id="PF21813">
    <property type="entry name" value="DUF6882"/>
    <property type="match status" value="1"/>
</dbReference>
<name>I7JVI6_9CORY</name>
<evidence type="ECO:0000313" key="3">
    <source>
        <dbReference type="Proteomes" id="UP000006078"/>
    </source>
</evidence>
<dbReference type="EMBL" id="AHAE01000022">
    <property type="protein sequence ID" value="EJZ82669.1"/>
    <property type="molecule type" value="Genomic_DNA"/>
</dbReference>
<organism evidence="1 4">
    <name type="scientific">Corynebacterium otitidis ATCC 51513</name>
    <dbReference type="NCBI Taxonomy" id="883169"/>
    <lineage>
        <taxon>Bacteria</taxon>
        <taxon>Bacillati</taxon>
        <taxon>Actinomycetota</taxon>
        <taxon>Actinomycetes</taxon>
        <taxon>Mycobacteriales</taxon>
        <taxon>Corynebacteriaceae</taxon>
        <taxon>Corynebacterium</taxon>
    </lineage>
</organism>
<dbReference type="Proteomes" id="UP000006078">
    <property type="component" value="Unassembled WGS sequence"/>
</dbReference>
<dbReference type="Proteomes" id="UP000011016">
    <property type="component" value="Unassembled WGS sequence"/>
</dbReference>
<protein>
    <submittedName>
        <fullName evidence="1">Uncharacterized protein</fullName>
    </submittedName>
</protein>
<reference evidence="2 3" key="2">
    <citation type="submission" date="2012-08" db="EMBL/GenBank/DDBJ databases">
        <title>The Genome Sequence of Turicella otitidis ATCC 51513.</title>
        <authorList>
            <consortium name="The Broad Institute Genome Sequencing Platform"/>
            <person name="Earl A."/>
            <person name="Ward D."/>
            <person name="Feldgarden M."/>
            <person name="Gevers D."/>
            <person name="Huys G."/>
            <person name="Walker B."/>
            <person name="Young S.K."/>
            <person name="Zeng Q."/>
            <person name="Gargeya S."/>
            <person name="Fitzgerald M."/>
            <person name="Haas B."/>
            <person name="Abouelleil A."/>
            <person name="Alvarado L."/>
            <person name="Arachchi H.M."/>
            <person name="Berlin A.M."/>
            <person name="Chapman S.B."/>
            <person name="Goldberg J."/>
            <person name="Griggs A."/>
            <person name="Gujja S."/>
            <person name="Hansen M."/>
            <person name="Howarth C."/>
            <person name="Imamovic A."/>
            <person name="Larimer J."/>
            <person name="McCowen C."/>
            <person name="Montmayeur A."/>
            <person name="Murphy C."/>
            <person name="Neiman D."/>
            <person name="Pearson M."/>
            <person name="Priest M."/>
            <person name="Roberts A."/>
            <person name="Saif S."/>
            <person name="Shea T."/>
            <person name="Sisk P."/>
            <person name="Sykes S."/>
            <person name="Wortman J."/>
            <person name="Nusbaum C."/>
            <person name="Birren B."/>
        </authorList>
    </citation>
    <scope>NUCLEOTIDE SEQUENCE [LARGE SCALE GENOMIC DNA]</scope>
    <source>
        <strain evidence="2 3">ATCC 51513</strain>
    </source>
</reference>
<dbReference type="OrthoDB" id="4428117at2"/>
<dbReference type="HOGENOM" id="CLU_056145_0_0_11"/>
<dbReference type="RefSeq" id="WP_004600290.1">
    <property type="nucleotide sequence ID" value="NZ_HF541865.1"/>
</dbReference>
<proteinExistence type="predicted"/>
<gene>
    <name evidence="1" type="ORF">BN46_0150</name>
    <name evidence="2" type="ORF">HMPREF9719_00400</name>
</gene>
<dbReference type="InterPro" id="IPR049249">
    <property type="entry name" value="DUF6882"/>
</dbReference>